<dbReference type="RefSeq" id="XP_017780490.1">
    <property type="nucleotide sequence ID" value="XM_017925001.1"/>
</dbReference>
<dbReference type="PANTHER" id="PTHR11362">
    <property type="entry name" value="PHOSPHATIDYLETHANOLAMINE-BINDING PROTEIN"/>
    <property type="match status" value="1"/>
</dbReference>
<dbReference type="CDD" id="cd00866">
    <property type="entry name" value="PEBP_euk"/>
    <property type="match status" value="1"/>
</dbReference>
<sequence>VIIDLTYNKEEAVHFGTELTPTNVKDQPAVSYDANPDTYYTLSMVDPDAPSRKDPKFKEVNHWLVTNILGKDIKTGDVITAYLGSGPPNGTGLHRYVFLLFKQPKKLEFDEPKTEALSREHRLNFDVKKFAKKYNLGEPVAINFFKAQWDSYVDERNKKIKNKN</sequence>
<dbReference type="InterPro" id="IPR008914">
    <property type="entry name" value="PEBP"/>
</dbReference>
<dbReference type="Pfam" id="PF01161">
    <property type="entry name" value="PBP"/>
    <property type="match status" value="1"/>
</dbReference>
<dbReference type="PANTHER" id="PTHR11362:SF82">
    <property type="entry name" value="PHOSPHATIDYLETHANOLAMINE-BINDING PROTEIN 4"/>
    <property type="match status" value="1"/>
</dbReference>
<feature type="non-terminal residue" evidence="2">
    <location>
        <position position="1"/>
    </location>
</feature>
<proteinExistence type="predicted"/>
<evidence type="ECO:0000313" key="1">
    <source>
        <dbReference type="Proteomes" id="UP000695000"/>
    </source>
</evidence>
<dbReference type="GeneID" id="108565497"/>
<evidence type="ECO:0000313" key="2">
    <source>
        <dbReference type="RefSeq" id="XP_017780490.1"/>
    </source>
</evidence>
<protein>
    <submittedName>
        <fullName evidence="2">Protein D3-like</fullName>
    </submittedName>
</protein>
<dbReference type="Proteomes" id="UP000695000">
    <property type="component" value="Unplaced"/>
</dbReference>
<dbReference type="InterPro" id="IPR036610">
    <property type="entry name" value="PEBP-like_sf"/>
</dbReference>
<keyword evidence="1" id="KW-1185">Reference proteome</keyword>
<dbReference type="SUPFAM" id="SSF49777">
    <property type="entry name" value="PEBP-like"/>
    <property type="match status" value="1"/>
</dbReference>
<reference evidence="2" key="1">
    <citation type="submission" date="2025-08" db="UniProtKB">
        <authorList>
            <consortium name="RefSeq"/>
        </authorList>
    </citation>
    <scope>IDENTIFICATION</scope>
    <source>
        <tissue evidence="2">Whole Larva</tissue>
    </source>
</reference>
<accession>A0ABM1N0Z0</accession>
<name>A0ABM1N0Z0_NICVS</name>
<gene>
    <name evidence="2" type="primary">LOC108565497</name>
</gene>
<dbReference type="Gene3D" id="3.90.280.10">
    <property type="entry name" value="PEBP-like"/>
    <property type="match status" value="1"/>
</dbReference>
<dbReference type="InterPro" id="IPR035810">
    <property type="entry name" value="PEBP_euk"/>
</dbReference>
<organism evidence="1 2">
    <name type="scientific">Nicrophorus vespilloides</name>
    <name type="common">Boreal carrion beetle</name>
    <dbReference type="NCBI Taxonomy" id="110193"/>
    <lineage>
        <taxon>Eukaryota</taxon>
        <taxon>Metazoa</taxon>
        <taxon>Ecdysozoa</taxon>
        <taxon>Arthropoda</taxon>
        <taxon>Hexapoda</taxon>
        <taxon>Insecta</taxon>
        <taxon>Pterygota</taxon>
        <taxon>Neoptera</taxon>
        <taxon>Endopterygota</taxon>
        <taxon>Coleoptera</taxon>
        <taxon>Polyphaga</taxon>
        <taxon>Staphyliniformia</taxon>
        <taxon>Silphidae</taxon>
        <taxon>Nicrophorinae</taxon>
        <taxon>Nicrophorus</taxon>
    </lineage>
</organism>